<evidence type="ECO:0008006" key="4">
    <source>
        <dbReference type="Google" id="ProtNLM"/>
    </source>
</evidence>
<dbReference type="PROSITE" id="PS51257">
    <property type="entry name" value="PROKAR_LIPOPROTEIN"/>
    <property type="match status" value="1"/>
</dbReference>
<dbReference type="AlphaFoldDB" id="A0A4R5B4A7"/>
<dbReference type="EMBL" id="SMKY01000108">
    <property type="protein sequence ID" value="TDD79609.1"/>
    <property type="molecule type" value="Genomic_DNA"/>
</dbReference>
<dbReference type="OrthoDB" id="3476220at2"/>
<evidence type="ECO:0000256" key="1">
    <source>
        <dbReference type="SAM" id="SignalP"/>
    </source>
</evidence>
<proteinExistence type="predicted"/>
<sequence>MQAMNPRRMVTRSLPALALAVAGAATVVGCGGDDGKAASPASPASKSTASAQLDTYKGAGFTIGYPANWKEITGHTVVPKAAFEVGVKSRDGQTMESSFDVLVNEDLPFPLARIADDFVAFSHASKEFRLIGNRKIELDGAEAWEIRKRYKSPQGQELVQADLFTKTPQGKVVDVRIIFLSSLYDSNQPLVASIRSSFRFNP</sequence>
<gene>
    <name evidence="2" type="ORF">E1293_22960</name>
</gene>
<protein>
    <recommendedName>
        <fullName evidence="4">DUF1795 domain-containing protein</fullName>
    </recommendedName>
</protein>
<evidence type="ECO:0000313" key="2">
    <source>
        <dbReference type="EMBL" id="TDD79609.1"/>
    </source>
</evidence>
<organism evidence="2 3">
    <name type="scientific">Actinomadura darangshiensis</name>
    <dbReference type="NCBI Taxonomy" id="705336"/>
    <lineage>
        <taxon>Bacteria</taxon>
        <taxon>Bacillati</taxon>
        <taxon>Actinomycetota</taxon>
        <taxon>Actinomycetes</taxon>
        <taxon>Streptosporangiales</taxon>
        <taxon>Thermomonosporaceae</taxon>
        <taxon>Actinomadura</taxon>
    </lineage>
</organism>
<keyword evidence="1" id="KW-0732">Signal</keyword>
<feature type="signal peptide" evidence="1">
    <location>
        <begin position="1"/>
        <end position="24"/>
    </location>
</feature>
<dbReference type="Gene3D" id="3.40.1000.10">
    <property type="entry name" value="Mog1/PsbP, alpha/beta/alpha sandwich"/>
    <property type="match status" value="1"/>
</dbReference>
<name>A0A4R5B4A7_9ACTN</name>
<comment type="caution">
    <text evidence="2">The sequence shown here is derived from an EMBL/GenBank/DDBJ whole genome shotgun (WGS) entry which is preliminary data.</text>
</comment>
<dbReference type="RefSeq" id="WP_132199518.1">
    <property type="nucleotide sequence ID" value="NZ_SMKY01000108.1"/>
</dbReference>
<feature type="chain" id="PRO_5020291444" description="DUF1795 domain-containing protein" evidence="1">
    <location>
        <begin position="25"/>
        <end position="202"/>
    </location>
</feature>
<dbReference type="Proteomes" id="UP000295578">
    <property type="component" value="Unassembled WGS sequence"/>
</dbReference>
<keyword evidence="3" id="KW-1185">Reference proteome</keyword>
<reference evidence="2 3" key="1">
    <citation type="submission" date="2019-03" db="EMBL/GenBank/DDBJ databases">
        <title>Draft genome sequences of novel Actinobacteria.</title>
        <authorList>
            <person name="Sahin N."/>
            <person name="Ay H."/>
            <person name="Saygin H."/>
        </authorList>
    </citation>
    <scope>NUCLEOTIDE SEQUENCE [LARGE SCALE GENOMIC DNA]</scope>
    <source>
        <strain evidence="2 3">DSM 45941</strain>
    </source>
</reference>
<accession>A0A4R5B4A7</accession>
<evidence type="ECO:0000313" key="3">
    <source>
        <dbReference type="Proteomes" id="UP000295578"/>
    </source>
</evidence>